<protein>
    <submittedName>
        <fullName evidence="1">Uncharacterized protein</fullName>
    </submittedName>
</protein>
<evidence type="ECO:0000313" key="1">
    <source>
        <dbReference type="EMBL" id="CAH2276535.1"/>
    </source>
</evidence>
<gene>
    <name evidence="1" type="ORF">PECUL_23A060900</name>
</gene>
<accession>A0AAD1RR03</accession>
<dbReference type="EMBL" id="OW240914">
    <property type="protein sequence ID" value="CAH2276535.1"/>
    <property type="molecule type" value="Genomic_DNA"/>
</dbReference>
<organism evidence="1 2">
    <name type="scientific">Pelobates cultripes</name>
    <name type="common">Western spadefoot toad</name>
    <dbReference type="NCBI Taxonomy" id="61616"/>
    <lineage>
        <taxon>Eukaryota</taxon>
        <taxon>Metazoa</taxon>
        <taxon>Chordata</taxon>
        <taxon>Craniata</taxon>
        <taxon>Vertebrata</taxon>
        <taxon>Euteleostomi</taxon>
        <taxon>Amphibia</taxon>
        <taxon>Batrachia</taxon>
        <taxon>Anura</taxon>
        <taxon>Pelobatoidea</taxon>
        <taxon>Pelobatidae</taxon>
        <taxon>Pelobates</taxon>
    </lineage>
</organism>
<evidence type="ECO:0000313" key="2">
    <source>
        <dbReference type="Proteomes" id="UP001295444"/>
    </source>
</evidence>
<dbReference type="AlphaFoldDB" id="A0AAD1RR03"/>
<feature type="non-terminal residue" evidence="1">
    <location>
        <position position="1"/>
    </location>
</feature>
<sequence length="72" mass="8056">LIRTWNTLSCLGALKGSNRGNKKMVVGGGHVAFELGEWNFLYFSLLLRNKIYAKLPTIRLIFSPPHVHACAD</sequence>
<keyword evidence="2" id="KW-1185">Reference proteome</keyword>
<name>A0AAD1RR03_PELCU</name>
<proteinExistence type="predicted"/>
<reference evidence="1" key="1">
    <citation type="submission" date="2022-03" db="EMBL/GenBank/DDBJ databases">
        <authorList>
            <person name="Alioto T."/>
            <person name="Alioto T."/>
            <person name="Gomez Garrido J."/>
        </authorList>
    </citation>
    <scope>NUCLEOTIDE SEQUENCE</scope>
</reference>
<dbReference type="Proteomes" id="UP001295444">
    <property type="component" value="Chromosome 03"/>
</dbReference>